<dbReference type="GO" id="GO:0005829">
    <property type="term" value="C:cytosol"/>
    <property type="evidence" value="ECO:0007669"/>
    <property type="project" value="TreeGrafter"/>
</dbReference>
<dbReference type="SUPFAM" id="SSF82657">
    <property type="entry name" value="BolA-like"/>
    <property type="match status" value="1"/>
</dbReference>
<dbReference type="PIRSF" id="PIRSF003113">
    <property type="entry name" value="BolA"/>
    <property type="match status" value="1"/>
</dbReference>
<accession>A0AA37SC81</accession>
<gene>
    <name evidence="4" type="primary">bolA</name>
    <name evidence="4" type="ORF">GCM10007876_25840</name>
</gene>
<evidence type="ECO:0000256" key="1">
    <source>
        <dbReference type="ARBA" id="ARBA00005578"/>
    </source>
</evidence>
<comment type="caution">
    <text evidence="4">The sequence shown here is derived from an EMBL/GenBank/DDBJ whole genome shotgun (WGS) entry which is preliminary data.</text>
</comment>
<reference evidence="4" key="1">
    <citation type="journal article" date="2014" name="Int. J. Syst. Evol. Microbiol.">
        <title>Complete genome sequence of Corynebacterium casei LMG S-19264T (=DSM 44701T), isolated from a smear-ripened cheese.</title>
        <authorList>
            <consortium name="US DOE Joint Genome Institute (JGI-PGF)"/>
            <person name="Walter F."/>
            <person name="Albersmeier A."/>
            <person name="Kalinowski J."/>
            <person name="Ruckert C."/>
        </authorList>
    </citation>
    <scope>NUCLEOTIDE SEQUENCE</scope>
    <source>
        <strain evidence="4">NBRC 110071</strain>
    </source>
</reference>
<evidence type="ECO:0000256" key="2">
    <source>
        <dbReference type="RuleBase" id="RU003860"/>
    </source>
</evidence>
<name>A0AA37SC81_9GAMM</name>
<proteinExistence type="inferred from homology"/>
<dbReference type="AlphaFoldDB" id="A0AA37SC81"/>
<dbReference type="EMBL" id="BSNM01000015">
    <property type="protein sequence ID" value="GLQ32105.1"/>
    <property type="molecule type" value="Genomic_DNA"/>
</dbReference>
<feature type="region of interest" description="Disordered" evidence="3">
    <location>
        <begin position="82"/>
        <end position="105"/>
    </location>
</feature>
<keyword evidence="5" id="KW-1185">Reference proteome</keyword>
<dbReference type="PANTHER" id="PTHR46229">
    <property type="entry name" value="BOLA TRANSCRIPTION REGULATOR"/>
    <property type="match status" value="1"/>
</dbReference>
<evidence type="ECO:0000313" key="4">
    <source>
        <dbReference type="EMBL" id="GLQ32105.1"/>
    </source>
</evidence>
<dbReference type="Gene3D" id="3.30.300.90">
    <property type="entry name" value="BolA-like"/>
    <property type="match status" value="1"/>
</dbReference>
<evidence type="ECO:0000256" key="3">
    <source>
        <dbReference type="SAM" id="MobiDB-lite"/>
    </source>
</evidence>
<dbReference type="RefSeq" id="WP_284381964.1">
    <property type="nucleotide sequence ID" value="NZ_BSNM01000015.1"/>
</dbReference>
<protein>
    <submittedName>
        <fullName evidence="4">Transcriptional regulator</fullName>
    </submittedName>
</protein>
<sequence>MKIQAQIEALIRSNFEPLYFEVLNESYMHNVPEGSESHFKVVLVTDKFEGKRSVARHQQVYGALSEVMDSIHALALHTYTPEEYEQAQSAPASPNCMGGSKHDQH</sequence>
<dbReference type="Proteomes" id="UP001161389">
    <property type="component" value="Unassembled WGS sequence"/>
</dbReference>
<dbReference type="InterPro" id="IPR002634">
    <property type="entry name" value="BolA"/>
</dbReference>
<evidence type="ECO:0000313" key="5">
    <source>
        <dbReference type="Proteomes" id="UP001161389"/>
    </source>
</evidence>
<dbReference type="Pfam" id="PF01722">
    <property type="entry name" value="BolA"/>
    <property type="match status" value="1"/>
</dbReference>
<dbReference type="PANTHER" id="PTHR46229:SF2">
    <property type="entry name" value="BOLA-LIKE PROTEIN 1"/>
    <property type="match status" value="1"/>
</dbReference>
<comment type="similarity">
    <text evidence="1 2">Belongs to the BolA/IbaG family.</text>
</comment>
<dbReference type="InterPro" id="IPR050961">
    <property type="entry name" value="BolA/IbaG_stress_morph_reg"/>
</dbReference>
<reference evidence="4" key="2">
    <citation type="submission" date="2023-01" db="EMBL/GenBank/DDBJ databases">
        <title>Draft genome sequence of Litoribrevibacter albus strain NBRC 110071.</title>
        <authorList>
            <person name="Sun Q."/>
            <person name="Mori K."/>
        </authorList>
    </citation>
    <scope>NUCLEOTIDE SEQUENCE</scope>
    <source>
        <strain evidence="4">NBRC 110071</strain>
    </source>
</reference>
<dbReference type="InterPro" id="IPR036065">
    <property type="entry name" value="BolA-like_sf"/>
</dbReference>
<organism evidence="4 5">
    <name type="scientific">Litoribrevibacter albus</name>
    <dbReference type="NCBI Taxonomy" id="1473156"/>
    <lineage>
        <taxon>Bacteria</taxon>
        <taxon>Pseudomonadati</taxon>
        <taxon>Pseudomonadota</taxon>
        <taxon>Gammaproteobacteria</taxon>
        <taxon>Oceanospirillales</taxon>
        <taxon>Oceanospirillaceae</taxon>
        <taxon>Litoribrevibacter</taxon>
    </lineage>
</organism>
<dbReference type="GO" id="GO:0006351">
    <property type="term" value="P:DNA-templated transcription"/>
    <property type="evidence" value="ECO:0007669"/>
    <property type="project" value="TreeGrafter"/>
</dbReference>